<gene>
    <name evidence="2" type="ORF">SAZU_2377</name>
</gene>
<name>A0A0K8PIB0_STRAJ</name>
<evidence type="ECO:0000259" key="1">
    <source>
        <dbReference type="Pfam" id="PF13518"/>
    </source>
</evidence>
<dbReference type="PATRIC" id="fig|146537.3.peg.2509"/>
<dbReference type="Proteomes" id="UP000053859">
    <property type="component" value="Unassembled WGS sequence"/>
</dbReference>
<dbReference type="SUPFAM" id="SSF46689">
    <property type="entry name" value="Homeodomain-like"/>
    <property type="match status" value="1"/>
</dbReference>
<dbReference type="OrthoDB" id="52928at2"/>
<protein>
    <submittedName>
        <fullName evidence="2">Integrase family protein</fullName>
    </submittedName>
</protein>
<evidence type="ECO:0000313" key="2">
    <source>
        <dbReference type="EMBL" id="GAP47640.1"/>
    </source>
</evidence>
<sequence>MTHANAPLSVEGCRRFIERCKTRPIAHVAAEMGISRACASKWVNRWRKHGDIGLLDRSSTRHHQPSATSADITQRIEAMRREHKWPTSRITFECDP</sequence>
<reference evidence="2" key="1">
    <citation type="journal article" date="2015" name="Genome Announc.">
        <title>Draft Genome Sequence of Thiostrepton-Producing Streptomyces azureus ATCC 14921.</title>
        <authorList>
            <person name="Sakihara K."/>
            <person name="Maeda J."/>
            <person name="Tashiro K."/>
            <person name="Fujino Y."/>
            <person name="Kuhara S."/>
            <person name="Ohshima T."/>
            <person name="Ogata S."/>
            <person name="Doi K."/>
        </authorList>
    </citation>
    <scope>NUCLEOTIDE SEQUENCE [LARGE SCALE GENOMIC DNA]</scope>
    <source>
        <strain evidence="2">ATCC14921</strain>
    </source>
</reference>
<accession>A0A0K8PIB0</accession>
<dbReference type="Pfam" id="PF13518">
    <property type="entry name" value="HTH_28"/>
    <property type="match status" value="1"/>
</dbReference>
<dbReference type="InterPro" id="IPR009057">
    <property type="entry name" value="Homeodomain-like_sf"/>
</dbReference>
<keyword evidence="3" id="KW-1185">Reference proteome</keyword>
<dbReference type="InterPro" id="IPR055247">
    <property type="entry name" value="InsJ-like_HTH"/>
</dbReference>
<dbReference type="AlphaFoldDB" id="A0A0K8PIB0"/>
<proteinExistence type="predicted"/>
<feature type="domain" description="Insertion element IS150 protein InsJ-like helix-turn-helix" evidence="1">
    <location>
        <begin position="21"/>
        <end position="58"/>
    </location>
</feature>
<organism evidence="2 3">
    <name type="scientific">Streptomyces azureus</name>
    <dbReference type="NCBI Taxonomy" id="146537"/>
    <lineage>
        <taxon>Bacteria</taxon>
        <taxon>Bacillati</taxon>
        <taxon>Actinomycetota</taxon>
        <taxon>Actinomycetes</taxon>
        <taxon>Kitasatosporales</taxon>
        <taxon>Streptomycetaceae</taxon>
        <taxon>Streptomyces</taxon>
    </lineage>
</organism>
<evidence type="ECO:0000313" key="3">
    <source>
        <dbReference type="Proteomes" id="UP000053859"/>
    </source>
</evidence>
<dbReference type="EMBL" id="DF968239">
    <property type="protein sequence ID" value="GAP47640.1"/>
    <property type="molecule type" value="Genomic_DNA"/>
</dbReference>